<name>A0A0S4IZY9_BODSA</name>
<feature type="region of interest" description="Disordered" evidence="1">
    <location>
        <begin position="262"/>
        <end position="298"/>
    </location>
</feature>
<feature type="compositionally biased region" description="Low complexity" evidence="1">
    <location>
        <begin position="271"/>
        <end position="287"/>
    </location>
</feature>
<gene>
    <name evidence="2" type="ORF">BSAL_71370</name>
</gene>
<dbReference type="EMBL" id="CYKH01000549">
    <property type="protein sequence ID" value="CUG05940.1"/>
    <property type="molecule type" value="Genomic_DNA"/>
</dbReference>
<evidence type="ECO:0000256" key="1">
    <source>
        <dbReference type="SAM" id="MobiDB-lite"/>
    </source>
</evidence>
<evidence type="ECO:0000313" key="3">
    <source>
        <dbReference type="Proteomes" id="UP000051952"/>
    </source>
</evidence>
<sequence length="324" mass="35344">MPVTLQVSKRLRSAYAADCADGVSPIKSSTVMADASFAGGSTSAAQPRQLSSSAQYVKRLKYSPPIACTVRMLLDSKVVQRAGRCRVRFPSFAGWQRQYHKVRIVGRVLSVVQSGHAGGGKQHLYDGSDDDDGNTSSDEDPRQARKKKGRRQGKDRCGGGRERPFTTLVVCDSTGMIEVRVVHPLLMSIPQNEHSLALPSWEAVMSGQHSLLSSSRRRGGGAAELSSSSWQLAIVAGDYVSCTAAIRLRPVFEVSRGEHEQILPSSPITQSAPRSFPFSSTTPYPSSEHYDSPRNNDEAPHSCVSHLIIHAQLFPSPLRRMRVC</sequence>
<protein>
    <submittedName>
        <fullName evidence="2">Uncharacterized protein</fullName>
    </submittedName>
</protein>
<dbReference type="VEuPathDB" id="TriTrypDB:BSAL_71370"/>
<feature type="compositionally biased region" description="Basic and acidic residues" evidence="1">
    <location>
        <begin position="288"/>
        <end position="298"/>
    </location>
</feature>
<evidence type="ECO:0000313" key="2">
    <source>
        <dbReference type="EMBL" id="CUG05940.1"/>
    </source>
</evidence>
<dbReference type="AlphaFoldDB" id="A0A0S4IZY9"/>
<accession>A0A0S4IZY9</accession>
<keyword evidence="3" id="KW-1185">Reference proteome</keyword>
<organism evidence="2 3">
    <name type="scientific">Bodo saltans</name>
    <name type="common">Flagellated protozoan</name>
    <dbReference type="NCBI Taxonomy" id="75058"/>
    <lineage>
        <taxon>Eukaryota</taxon>
        <taxon>Discoba</taxon>
        <taxon>Euglenozoa</taxon>
        <taxon>Kinetoplastea</taxon>
        <taxon>Metakinetoplastina</taxon>
        <taxon>Eubodonida</taxon>
        <taxon>Bodonidae</taxon>
        <taxon>Bodo</taxon>
    </lineage>
</organism>
<feature type="region of interest" description="Disordered" evidence="1">
    <location>
        <begin position="116"/>
        <end position="160"/>
    </location>
</feature>
<dbReference type="Proteomes" id="UP000051952">
    <property type="component" value="Unassembled WGS sequence"/>
</dbReference>
<reference evidence="3" key="1">
    <citation type="submission" date="2015-09" db="EMBL/GenBank/DDBJ databases">
        <authorList>
            <consortium name="Pathogen Informatics"/>
        </authorList>
    </citation>
    <scope>NUCLEOTIDE SEQUENCE [LARGE SCALE GENOMIC DNA]</scope>
    <source>
        <strain evidence="3">Lake Konstanz</strain>
    </source>
</reference>
<proteinExistence type="predicted"/>